<organism evidence="10 11">
    <name type="scientific">Cucurbita argyrosperma subsp. sororia</name>
    <dbReference type="NCBI Taxonomy" id="37648"/>
    <lineage>
        <taxon>Eukaryota</taxon>
        <taxon>Viridiplantae</taxon>
        <taxon>Streptophyta</taxon>
        <taxon>Embryophyta</taxon>
        <taxon>Tracheophyta</taxon>
        <taxon>Spermatophyta</taxon>
        <taxon>Magnoliopsida</taxon>
        <taxon>eudicotyledons</taxon>
        <taxon>Gunneridae</taxon>
        <taxon>Pentapetalae</taxon>
        <taxon>rosids</taxon>
        <taxon>fabids</taxon>
        <taxon>Cucurbitales</taxon>
        <taxon>Cucurbitaceae</taxon>
        <taxon>Cucurbiteae</taxon>
        <taxon>Cucurbita</taxon>
    </lineage>
</organism>
<keyword evidence="4" id="KW-1133">Transmembrane helix</keyword>
<dbReference type="PROSITE" id="PS50056">
    <property type="entry name" value="TYR_PHOSPHATASE_2"/>
    <property type="match status" value="1"/>
</dbReference>
<dbReference type="GO" id="GO:0006370">
    <property type="term" value="P:7-methylguanosine mRNA capping"/>
    <property type="evidence" value="ECO:0007669"/>
    <property type="project" value="InterPro"/>
</dbReference>
<dbReference type="CDD" id="cd07895">
    <property type="entry name" value="Adenylation_mRNA_capping"/>
    <property type="match status" value="1"/>
</dbReference>
<evidence type="ECO:0000259" key="9">
    <source>
        <dbReference type="PROSITE" id="PS50160"/>
    </source>
</evidence>
<dbReference type="GO" id="GO:0003910">
    <property type="term" value="F:DNA ligase (ATP) activity"/>
    <property type="evidence" value="ECO:0007669"/>
    <property type="project" value="InterPro"/>
</dbReference>
<evidence type="ECO:0000259" key="8">
    <source>
        <dbReference type="PROSITE" id="PS50056"/>
    </source>
</evidence>
<dbReference type="InterPro" id="IPR016130">
    <property type="entry name" value="Tyr_Pase_AS"/>
</dbReference>
<dbReference type="InterPro" id="IPR012310">
    <property type="entry name" value="DNA_ligase_ATP-dep_cent"/>
</dbReference>
<keyword evidence="3" id="KW-0378">Hydrolase</keyword>
<keyword evidence="11" id="KW-1185">Reference proteome</keyword>
<protein>
    <submittedName>
        <fullName evidence="10">Protein DEFECTIVE IN EXINE FORMATION 1</fullName>
    </submittedName>
</protein>
<evidence type="ECO:0000256" key="4">
    <source>
        <dbReference type="ARBA" id="ARBA00022989"/>
    </source>
</evidence>
<dbReference type="GO" id="GO:0004721">
    <property type="term" value="F:phosphoprotein phosphatase activity"/>
    <property type="evidence" value="ECO:0007669"/>
    <property type="project" value="UniProtKB-KW"/>
</dbReference>
<proteinExistence type="predicted"/>
<evidence type="ECO:0000256" key="6">
    <source>
        <dbReference type="SAM" id="MobiDB-lite"/>
    </source>
</evidence>
<feature type="compositionally biased region" description="Basic and acidic residues" evidence="6">
    <location>
        <begin position="1044"/>
        <end position="1055"/>
    </location>
</feature>
<dbReference type="InterPro" id="IPR013517">
    <property type="entry name" value="FG-GAP"/>
</dbReference>
<dbReference type="SMART" id="SM00195">
    <property type="entry name" value="DSPc"/>
    <property type="match status" value="1"/>
</dbReference>
<evidence type="ECO:0000259" key="7">
    <source>
        <dbReference type="PROSITE" id="PS50054"/>
    </source>
</evidence>
<dbReference type="Proteomes" id="UP000685013">
    <property type="component" value="Chromosome 3"/>
</dbReference>
<dbReference type="GO" id="GO:0006281">
    <property type="term" value="P:DNA repair"/>
    <property type="evidence" value="ECO:0007669"/>
    <property type="project" value="InterPro"/>
</dbReference>
<feature type="domain" description="Tyrosine-protein phosphatase" evidence="7">
    <location>
        <begin position="152"/>
        <end position="303"/>
    </location>
</feature>
<dbReference type="PROSITE" id="PS50160">
    <property type="entry name" value="DNA_LIGASE_A3"/>
    <property type="match status" value="1"/>
</dbReference>
<evidence type="ECO:0000256" key="3">
    <source>
        <dbReference type="ARBA" id="ARBA00022912"/>
    </source>
</evidence>
<feature type="region of interest" description="Disordered" evidence="6">
    <location>
        <begin position="317"/>
        <end position="344"/>
    </location>
</feature>
<dbReference type="Pfam" id="PF13517">
    <property type="entry name" value="FG-GAP_3"/>
    <property type="match status" value="1"/>
</dbReference>
<feature type="region of interest" description="Disordered" evidence="6">
    <location>
        <begin position="1021"/>
        <end position="1077"/>
    </location>
</feature>
<evidence type="ECO:0000256" key="5">
    <source>
        <dbReference type="ARBA" id="ARBA00023136"/>
    </source>
</evidence>
<dbReference type="GO" id="GO:0004484">
    <property type="term" value="F:mRNA guanylyltransferase activity"/>
    <property type="evidence" value="ECO:0007669"/>
    <property type="project" value="InterPro"/>
</dbReference>
<dbReference type="CDD" id="cd14502">
    <property type="entry name" value="RNA_5'-triphosphatase"/>
    <property type="match status" value="1"/>
</dbReference>
<dbReference type="GO" id="GO:0016020">
    <property type="term" value="C:membrane"/>
    <property type="evidence" value="ECO:0007669"/>
    <property type="project" value="UniProtKB-SubCell"/>
</dbReference>
<dbReference type="GO" id="GO:0006310">
    <property type="term" value="P:DNA recombination"/>
    <property type="evidence" value="ECO:0007669"/>
    <property type="project" value="InterPro"/>
</dbReference>
<dbReference type="FunFam" id="3.90.190.10:FF:000055">
    <property type="entry name" value="mRNA capping enzyme family protein"/>
    <property type="match status" value="1"/>
</dbReference>
<gene>
    <name evidence="10" type="primary">DEX1</name>
    <name evidence="10" type="ORF">SDJN03_04212</name>
</gene>
<name>A0AAV6NYZ9_9ROSI</name>
<feature type="domain" description="ATP-dependent DNA ligase family profile" evidence="9">
    <location>
        <begin position="474"/>
        <end position="619"/>
    </location>
</feature>
<dbReference type="PANTHER" id="PTHR21419:SF23">
    <property type="entry name" value="PROTEIN DEFECTIVE IN EXINE FORMATION 1"/>
    <property type="match status" value="1"/>
</dbReference>
<dbReference type="InterPro" id="IPR001339">
    <property type="entry name" value="mRNA_cap_enzyme_adenylation"/>
</dbReference>
<accession>A0AAV6NYZ9</accession>
<dbReference type="InterPro" id="IPR056376">
    <property type="entry name" value="DEX1_C"/>
</dbReference>
<keyword evidence="2" id="KW-0812">Transmembrane</keyword>
<sequence>MLVYTLLWSQTSRVSNANYVSFFYLDFSCDCLRVVPSIELLVKFVTLLCLRNCEDEETFDRHEVVYSAPEDHIETGASIARREREERKRRLKRDRSIERPVHEYQQPARDQSYPAKNQKTVRSRLPPGWLDCPAFGQEICCMIPSKVPLGDTFSECVAPGKRYAFKQAIHQQRVWGRKLGLVIDLTNSYRYYTTTDLNKEGIKYVKIPCKGRDSVPDNKSVNMFVYEVSQFISRQKHSKKYILVHCTHGHNRTGYMIINYLARALSISVTQALKMFSDARPPGIYKPDYIDALYAFYHEKKPELVVCPPTPEWKRSSDLDLNGEAVPDDDDDGGSAAPLNENHDDAAQVMTNDDILGDEIPEDQERAFKHFCYQMLKMNAGARANLQFPGSHPVSLNRENLQLLRQRYYYATWKADGTRYMMLITMDGCYLIDRGFKFRRVQMRFPYRNANDGLVEKIHNYTLLDGEMIIDTLPDSQKQERRYLIYDMMAINHVSVTERPFYERWKMLEKEVIEPRNYERQNIYQSRNPQYRYDLEPFRVRRKDFWLLSTVTKLLKEFIPRLSHDADGLIFQGWDDAYVPRTHEGLLKWKYPEMNSVDFLFEMGDDDSQTLILFERGKRKTMEGNRVKFKDGDPSFYSGKIVECSWDSDERVWVCMRIRTDKTTPNDFNTYRKVMRSIKDNITEEDLLKEIHEIIRLPMYADRIRNDSKAAQHTNSTRRRMLFAVALPCCYRRVCSWRVYDHPVIALYRCYGGGHMKFSGISALFICLILFAPSNLIHGEETKKNKFRERVATDDALGYPEIDEDALLNTQCPKNLELRWQTEVSSSVYATPLIADINSDGKLEIVVPSFVHYLEVLEGSDGDKMPGWPAFHQSTVHASPLLYDIDKDGVREIALATYNGEVLFFRVSGYLMTDKLEIPRRRVRKNWYVSLNPDPVDRSHPDVHDDQLITEAMNSKPTSQTNGSVPELNHTTQTLMNGSVTELNNSATIPNQMLNVSDTMNNSKVNDRKVEPDIVLPTSMTNNASMNVTTGNLNDKNATGTSRRLLEVNDPKQSEEDGSGSKANGSGDEHVATVENDEPLEAGADQSFEIFRENDELADEYNYDYDDYVDESMWGDEEWTEDKHEKVEEYVDVDAHLLCTPVIADIDNDGVSEMIVAVSYFFDHEYYDNPEHKKELGDLDIGKYVAGAIVVFNLDTKQVKWTAELDLSTDSANFRAYIYSSPTVIDLDGDGNLDILVGTSYGLFYVLDHQGKVREKFPLEMADIQGAVVAADINDDGKIELVTADTHGNVAAWTAKGEEIWEKNLKSLIPQGPSIGDVDGDGHTDVVVPTVSGNIYVLSGKDGSFIRPYPYRTHGRVMNQILLVDLNKRNDKKKGLTLVTSSFDGYLYLIDGPTSCADVIDIGETSYSMVLADNVDGGDDLDLIVSTMNGNVFCFSTPAPHHPLKEWRSTNQGRNNVATRYNREGVFISQSSRTFRDEEGKNFWVEIEIVDRYRNPSGTQAPYNITTTLMVPGNYQGERKIKQNQIFKEPGKYRIKLPTVSVRTTGTVLVEMVDKNGLYFSDEFSLTFHMYYYKLLKWLLVLPMLGMFGVLMILSPQEPVPLPSFSRNTNL</sequence>
<comment type="subcellular location">
    <subcellularLocation>
        <location evidence="1">Membrane</location>
        <topology evidence="1">Single-pass membrane protein</topology>
    </subcellularLocation>
</comment>
<dbReference type="Pfam" id="PF01331">
    <property type="entry name" value="mRNA_cap_enzyme"/>
    <property type="match status" value="1"/>
</dbReference>
<dbReference type="FunFam" id="2.40.50.140:FF:000188">
    <property type="entry name" value="mRNA capping enzyme family protein"/>
    <property type="match status" value="1"/>
</dbReference>
<feature type="compositionally biased region" description="Polar residues" evidence="6">
    <location>
        <begin position="1021"/>
        <end position="1042"/>
    </location>
</feature>
<comment type="caution">
    <text evidence="10">The sequence shown here is derived from an EMBL/GenBank/DDBJ whole genome shotgun (WGS) entry which is preliminary data.</text>
</comment>
<dbReference type="FunFam" id="3.30.470.30:FF:000005">
    <property type="entry name" value="mRNA capping enzyme, putative"/>
    <property type="match status" value="1"/>
</dbReference>
<dbReference type="EMBL" id="JAGKQH010000003">
    <property type="protein sequence ID" value="KAG6603603.1"/>
    <property type="molecule type" value="Genomic_DNA"/>
</dbReference>
<reference evidence="10 11" key="1">
    <citation type="journal article" date="2021" name="Hortic Res">
        <title>The domestication of Cucurbita argyrosperma as revealed by the genome of its wild relative.</title>
        <authorList>
            <person name="Barrera-Redondo J."/>
            <person name="Sanchez-de la Vega G."/>
            <person name="Aguirre-Liguori J.A."/>
            <person name="Castellanos-Morales G."/>
            <person name="Gutierrez-Guerrero Y.T."/>
            <person name="Aguirre-Dugua X."/>
            <person name="Aguirre-Planter E."/>
            <person name="Tenaillon M.I."/>
            <person name="Lira-Saade R."/>
            <person name="Eguiarte L.E."/>
        </authorList>
    </citation>
    <scope>NUCLEOTIDE SEQUENCE [LARGE SCALE GENOMIC DNA]</scope>
    <source>
        <strain evidence="10">JBR-2021</strain>
    </source>
</reference>
<evidence type="ECO:0000256" key="1">
    <source>
        <dbReference type="ARBA" id="ARBA00004167"/>
    </source>
</evidence>
<dbReference type="GO" id="GO:0005524">
    <property type="term" value="F:ATP binding"/>
    <property type="evidence" value="ECO:0007669"/>
    <property type="project" value="InterPro"/>
</dbReference>
<evidence type="ECO:0000313" key="11">
    <source>
        <dbReference type="Proteomes" id="UP000685013"/>
    </source>
</evidence>
<feature type="domain" description="Tyrosine specific protein phosphatases" evidence="8">
    <location>
        <begin position="222"/>
        <end position="291"/>
    </location>
</feature>
<dbReference type="PROSITE" id="PS00383">
    <property type="entry name" value="TYR_PHOSPHATASE_1"/>
    <property type="match status" value="1"/>
</dbReference>
<keyword evidence="5" id="KW-0472">Membrane</keyword>
<dbReference type="InterPro" id="IPR000387">
    <property type="entry name" value="Tyr_Pase_dom"/>
</dbReference>
<evidence type="ECO:0000256" key="2">
    <source>
        <dbReference type="ARBA" id="ARBA00022692"/>
    </source>
</evidence>
<dbReference type="Pfam" id="PF23722">
    <property type="entry name" value="Beta-sand_DEX1"/>
    <property type="match status" value="1"/>
</dbReference>
<dbReference type="Pfam" id="PF00782">
    <property type="entry name" value="DSPc"/>
    <property type="match status" value="1"/>
</dbReference>
<dbReference type="InterPro" id="IPR013846">
    <property type="entry name" value="mRNA_cap_enzyme_C"/>
</dbReference>
<feature type="region of interest" description="Disordered" evidence="6">
    <location>
        <begin position="95"/>
        <end position="117"/>
    </location>
</feature>
<keyword evidence="3" id="KW-0904">Protein phosphatase</keyword>
<dbReference type="Pfam" id="PF03919">
    <property type="entry name" value="mRNA_cap_C"/>
    <property type="match status" value="1"/>
</dbReference>
<evidence type="ECO:0000313" key="10">
    <source>
        <dbReference type="EMBL" id="KAG6603603.1"/>
    </source>
</evidence>
<dbReference type="PROSITE" id="PS50054">
    <property type="entry name" value="TYR_PHOSPHATASE_DUAL"/>
    <property type="match status" value="1"/>
</dbReference>
<feature type="non-terminal residue" evidence="10">
    <location>
        <position position="1"/>
    </location>
</feature>
<dbReference type="InterPro" id="IPR045232">
    <property type="entry name" value="FAM234"/>
</dbReference>
<dbReference type="PANTHER" id="PTHR21419">
    <property type="match status" value="1"/>
</dbReference>
<dbReference type="InterPro" id="IPR020422">
    <property type="entry name" value="TYR_PHOSPHATASE_DUAL_dom"/>
</dbReference>
<dbReference type="InterPro" id="IPR000340">
    <property type="entry name" value="Dual-sp_phosphatase_cat-dom"/>
</dbReference>